<reference evidence="8 9" key="1">
    <citation type="submission" date="2018-01" db="EMBL/GenBank/DDBJ databases">
        <title>Genome sequence of the PGP bacterium Paenibacillus illinoisensis E3.</title>
        <authorList>
            <person name="Rolli E."/>
            <person name="Marasco R."/>
            <person name="Bessem C."/>
            <person name="Michoud G."/>
            <person name="Gaiarsa S."/>
            <person name="Borin S."/>
            <person name="Daffonchio D."/>
        </authorList>
    </citation>
    <scope>NUCLEOTIDE SEQUENCE [LARGE SCALE GENOMIC DNA]</scope>
    <source>
        <strain evidence="8 9">E3</strain>
    </source>
</reference>
<protein>
    <recommendedName>
        <fullName evidence="5">Flagellar hook-associated protein 2</fullName>
        <shortName evidence="5">HAP2</shortName>
    </recommendedName>
    <alternativeName>
        <fullName evidence="5">Flagellar cap protein</fullName>
    </alternativeName>
</protein>
<evidence type="ECO:0000256" key="1">
    <source>
        <dbReference type="ARBA" id="ARBA00009764"/>
    </source>
</evidence>
<dbReference type="PANTHER" id="PTHR30288:SF0">
    <property type="entry name" value="FLAGELLAR HOOK-ASSOCIATED PROTEIN 2"/>
    <property type="match status" value="1"/>
</dbReference>
<proteinExistence type="inferred from homology"/>
<keyword evidence="8" id="KW-0282">Flagellum</keyword>
<evidence type="ECO:0000313" key="8">
    <source>
        <dbReference type="EMBL" id="PYY29575.1"/>
    </source>
</evidence>
<dbReference type="GO" id="GO:0009421">
    <property type="term" value="C:bacterial-type flagellum filament cap"/>
    <property type="evidence" value="ECO:0007669"/>
    <property type="project" value="InterPro"/>
</dbReference>
<dbReference type="GO" id="GO:0071973">
    <property type="term" value="P:bacterial-type flagellum-dependent cell motility"/>
    <property type="evidence" value="ECO:0007669"/>
    <property type="project" value="TreeGrafter"/>
</dbReference>
<dbReference type="EMBL" id="PRLG01000018">
    <property type="protein sequence ID" value="PYY29575.1"/>
    <property type="molecule type" value="Genomic_DNA"/>
</dbReference>
<name>A0A2W0CN19_9BACL</name>
<comment type="caution">
    <text evidence="8">The sequence shown here is derived from an EMBL/GenBank/DDBJ whole genome shotgun (WGS) entry which is preliminary data.</text>
</comment>
<dbReference type="GO" id="GO:0005576">
    <property type="term" value="C:extracellular region"/>
    <property type="evidence" value="ECO:0007669"/>
    <property type="project" value="UniProtKB-SubCell"/>
</dbReference>
<keyword evidence="4 5" id="KW-0975">Bacterial flagellum</keyword>
<feature type="domain" description="Flagellar hook-associated protein 2 C-terminal" evidence="7">
    <location>
        <begin position="209"/>
        <end position="488"/>
    </location>
</feature>
<dbReference type="Pfam" id="PF02465">
    <property type="entry name" value="FliD_N"/>
    <property type="match status" value="1"/>
</dbReference>
<dbReference type="InterPro" id="IPR010809">
    <property type="entry name" value="FliD_C"/>
</dbReference>
<keyword evidence="8" id="KW-0969">Cilium</keyword>
<evidence type="ECO:0000256" key="2">
    <source>
        <dbReference type="ARBA" id="ARBA00011255"/>
    </source>
</evidence>
<feature type="domain" description="Flagellar hook-associated protein 2 N-terminal" evidence="6">
    <location>
        <begin position="11"/>
        <end position="106"/>
    </location>
</feature>
<comment type="subunit">
    <text evidence="2 5">Homopentamer.</text>
</comment>
<dbReference type="OrthoDB" id="9776025at2"/>
<dbReference type="GO" id="GO:0007155">
    <property type="term" value="P:cell adhesion"/>
    <property type="evidence" value="ECO:0007669"/>
    <property type="project" value="InterPro"/>
</dbReference>
<comment type="subcellular location">
    <subcellularLocation>
        <location evidence="5">Secreted</location>
    </subcellularLocation>
    <subcellularLocation>
        <location evidence="5">Bacterial flagellum</location>
    </subcellularLocation>
</comment>
<organism evidence="8 9">
    <name type="scientific">Paenibacillus illinoisensis</name>
    <dbReference type="NCBI Taxonomy" id="59845"/>
    <lineage>
        <taxon>Bacteria</taxon>
        <taxon>Bacillati</taxon>
        <taxon>Bacillota</taxon>
        <taxon>Bacilli</taxon>
        <taxon>Bacillales</taxon>
        <taxon>Paenibacillaceae</taxon>
        <taxon>Paenibacillus</taxon>
    </lineage>
</organism>
<comment type="similarity">
    <text evidence="1 5">Belongs to the FliD family.</text>
</comment>
<evidence type="ECO:0000256" key="3">
    <source>
        <dbReference type="ARBA" id="ARBA00023054"/>
    </source>
</evidence>
<keyword evidence="3" id="KW-0175">Coiled coil</keyword>
<accession>A0A2W0CN19</accession>
<sequence length="499" mass="53697">MSNIKLSGMVSGLDTDTIIKQLMQVERAPLDKLTQQKQKIAWKRDEYREMNTMLTSIRSLADKMRFSTSFNKQSATSSNTSVVTATASSTAASGSYAIQVDKLASSALVTGSTVSVNSTKSTVTADGAFTIEGANGKSVNINVTAGSTTYDAIIKQVNAANIGVTLSFDSINKRFMASTSTTGENATIQITGTGASELGFASMTSPQKGSDASVQVNGQTMTFANNAFELNGVRFDLKGVSTTATSVTIAKDTSSVVDQIKGFVDQYNTLVDKVNEKTKAVPNRNYVPLTDEQKESMTEKQIDLWESKAKTGLLYRDDILTDALASLRSALINKVDGLSITSNGVKTGIDTLSDIGITFKKYTPGMAGDLGKLELDETKLKDAIASNPDGVMNLFTKTSSLDPKDKNYQKESGIGERLYSTLNTQINKIMKRIGSGTVSDAADSSQLGEQIRGLNSRMDVLKTRMQAAEDRYYKQFTAMELALQKLNSKGSWLSSQLGQ</sequence>
<dbReference type="GO" id="GO:0009424">
    <property type="term" value="C:bacterial-type flagellum hook"/>
    <property type="evidence" value="ECO:0007669"/>
    <property type="project" value="UniProtKB-UniRule"/>
</dbReference>
<dbReference type="Proteomes" id="UP000247459">
    <property type="component" value="Unassembled WGS sequence"/>
</dbReference>
<dbReference type="Pfam" id="PF07195">
    <property type="entry name" value="FliD_C"/>
    <property type="match status" value="1"/>
</dbReference>
<keyword evidence="5" id="KW-0964">Secreted</keyword>
<evidence type="ECO:0000259" key="6">
    <source>
        <dbReference type="Pfam" id="PF02465"/>
    </source>
</evidence>
<dbReference type="InterPro" id="IPR040026">
    <property type="entry name" value="FliD"/>
</dbReference>
<comment type="function">
    <text evidence="5">Required for morphogenesis and for the elongation of the flagellar filament by facilitating polymerization of the flagellin monomers at the tip of growing filament. Forms a capping structure, which prevents flagellin subunits (transported through the central channel of the flagellum) from leaking out without polymerization at the distal end.</text>
</comment>
<evidence type="ECO:0000313" key="9">
    <source>
        <dbReference type="Proteomes" id="UP000247459"/>
    </source>
</evidence>
<dbReference type="AlphaFoldDB" id="A0A2W0CN19"/>
<gene>
    <name evidence="8" type="primary">fliD</name>
    <name evidence="8" type="ORF">PIL02S_02540</name>
</gene>
<evidence type="ECO:0000256" key="4">
    <source>
        <dbReference type="ARBA" id="ARBA00023143"/>
    </source>
</evidence>
<keyword evidence="8" id="KW-0966">Cell projection</keyword>
<dbReference type="RefSeq" id="WP_110758645.1">
    <property type="nucleotide sequence ID" value="NZ_PRLG01000018.1"/>
</dbReference>
<dbReference type="InterPro" id="IPR003481">
    <property type="entry name" value="FliD_N"/>
</dbReference>
<evidence type="ECO:0000256" key="5">
    <source>
        <dbReference type="RuleBase" id="RU362066"/>
    </source>
</evidence>
<evidence type="ECO:0000259" key="7">
    <source>
        <dbReference type="Pfam" id="PF07195"/>
    </source>
</evidence>
<dbReference type="PANTHER" id="PTHR30288">
    <property type="entry name" value="FLAGELLAR CAP/ASSEMBLY PROTEIN FLID"/>
    <property type="match status" value="1"/>
</dbReference>